<organism evidence="2 3">
    <name type="scientific">Candidatus Intestinimonas pullistercoris</name>
    <dbReference type="NCBI Taxonomy" id="2838623"/>
    <lineage>
        <taxon>Bacteria</taxon>
        <taxon>Bacillati</taxon>
        <taxon>Bacillota</taxon>
        <taxon>Clostridia</taxon>
        <taxon>Eubacteriales</taxon>
        <taxon>Intestinimonas</taxon>
    </lineage>
</organism>
<reference evidence="2" key="1">
    <citation type="journal article" date="2021" name="PeerJ">
        <title>Extensive microbial diversity within the chicken gut microbiome revealed by metagenomics and culture.</title>
        <authorList>
            <person name="Gilroy R."/>
            <person name="Ravi A."/>
            <person name="Getino M."/>
            <person name="Pursley I."/>
            <person name="Horton D.L."/>
            <person name="Alikhan N.F."/>
            <person name="Baker D."/>
            <person name="Gharbi K."/>
            <person name="Hall N."/>
            <person name="Watson M."/>
            <person name="Adriaenssens E.M."/>
            <person name="Foster-Nyarko E."/>
            <person name="Jarju S."/>
            <person name="Secka A."/>
            <person name="Antonio M."/>
            <person name="Oren A."/>
            <person name="Chaudhuri R.R."/>
            <person name="La Ragione R."/>
            <person name="Hildebrand F."/>
            <person name="Pallen M.J."/>
        </authorList>
    </citation>
    <scope>NUCLEOTIDE SEQUENCE</scope>
    <source>
        <strain evidence="2">CHK186-1790</strain>
    </source>
</reference>
<feature type="chain" id="PRO_5039259527" evidence="1">
    <location>
        <begin position="27"/>
        <end position="178"/>
    </location>
</feature>
<name>A0A9D2SZV9_9FIRM</name>
<accession>A0A9D2SZV9</accession>
<proteinExistence type="predicted"/>
<comment type="caution">
    <text evidence="2">The sequence shown here is derived from an EMBL/GenBank/DDBJ whole genome shotgun (WGS) entry which is preliminary data.</text>
</comment>
<protein>
    <submittedName>
        <fullName evidence="2">Uncharacterized protein</fullName>
    </submittedName>
</protein>
<dbReference type="EMBL" id="DWWJ01000029">
    <property type="protein sequence ID" value="HJC40246.1"/>
    <property type="molecule type" value="Genomic_DNA"/>
</dbReference>
<gene>
    <name evidence="2" type="ORF">H9701_01655</name>
</gene>
<evidence type="ECO:0000256" key="1">
    <source>
        <dbReference type="SAM" id="SignalP"/>
    </source>
</evidence>
<sequence length="178" mass="17901">MKKSPKRTLTAALSVAALALLLGAAAGGQTDPLVTRSYLDEVATPAILAQVDTKLDSREEALADKLSGVAEGYRQDLEELLSSSGGTVSGGSSVFSVVTVPAGQRLLGSTGCEFLLRSGSASCVAESAPGLIDSTDGSTLASGGAVQPNHLYLITADGRGLAASSDVTVLVRGSYTIS</sequence>
<evidence type="ECO:0000313" key="2">
    <source>
        <dbReference type="EMBL" id="HJC40246.1"/>
    </source>
</evidence>
<dbReference type="Proteomes" id="UP000823882">
    <property type="component" value="Unassembled WGS sequence"/>
</dbReference>
<reference evidence="2" key="2">
    <citation type="submission" date="2021-04" db="EMBL/GenBank/DDBJ databases">
        <authorList>
            <person name="Gilroy R."/>
        </authorList>
    </citation>
    <scope>NUCLEOTIDE SEQUENCE</scope>
    <source>
        <strain evidence="2">CHK186-1790</strain>
    </source>
</reference>
<feature type="signal peptide" evidence="1">
    <location>
        <begin position="1"/>
        <end position="26"/>
    </location>
</feature>
<dbReference type="AlphaFoldDB" id="A0A9D2SZV9"/>
<evidence type="ECO:0000313" key="3">
    <source>
        <dbReference type="Proteomes" id="UP000823882"/>
    </source>
</evidence>
<keyword evidence="1" id="KW-0732">Signal</keyword>